<dbReference type="GO" id="GO:0032053">
    <property type="term" value="P:ciliary basal body organization"/>
    <property type="evidence" value="ECO:0007669"/>
    <property type="project" value="TreeGrafter"/>
</dbReference>
<dbReference type="AlphaFoldDB" id="A0A8J9VXJ0"/>
<name>A0A8J9VXJ0_9NEOP</name>
<dbReference type="EMBL" id="OV170222">
    <property type="protein sequence ID" value="CAH0720927.1"/>
    <property type="molecule type" value="Genomic_DNA"/>
</dbReference>
<gene>
    <name evidence="1" type="ORF">BINO364_LOCUS7088</name>
</gene>
<dbReference type="GO" id="GO:0010457">
    <property type="term" value="P:centriole-centriole cohesion"/>
    <property type="evidence" value="ECO:0007669"/>
    <property type="project" value="TreeGrafter"/>
</dbReference>
<protein>
    <recommendedName>
        <fullName evidence="3">Rotatin</fullName>
    </recommendedName>
</protein>
<dbReference type="GO" id="GO:0005814">
    <property type="term" value="C:centriole"/>
    <property type="evidence" value="ECO:0007669"/>
    <property type="project" value="TreeGrafter"/>
</dbReference>
<proteinExistence type="predicted"/>
<dbReference type="SUPFAM" id="SSF48371">
    <property type="entry name" value="ARM repeat"/>
    <property type="match status" value="1"/>
</dbReference>
<dbReference type="GO" id="GO:0036064">
    <property type="term" value="C:ciliary basal body"/>
    <property type="evidence" value="ECO:0007669"/>
    <property type="project" value="InterPro"/>
</dbReference>
<dbReference type="GO" id="GO:0005813">
    <property type="term" value="C:centrosome"/>
    <property type="evidence" value="ECO:0007669"/>
    <property type="project" value="InterPro"/>
</dbReference>
<sequence length="647" mass="71258">MELLQELAEGGFIEECLNIFIEFCNDTKYKKYIEPNVPLSMLERGAELEVRAQKSGEFHFSPSLPFQKCPPTSALIASLADVVHNITTYKNAPVQAWNDQGLYRVLFKCVFWSQGPLSEVYRVRTSTCRALAVASMRKCVRTSLAGTKDCLYNLLVMLTPFEKEESDLECISARSQALYLLALLLPERAASDAVWWELKKNRLMLFDLLLQALKSEYNELQESSLHCITQLARSLLAKKQKCNDSSKHQSDIEYFDNLPSSYSKSDSLSAGDSAREDCQPEYMVEEICKVLIKIYQECSEKDISCASQDARWTTVCTCLCGVLAASARARLYSVHRRLPRATLRALHALRDALSLHAKPADVIRNADHEPMLITLNWVLTLISCLMYECPPAKEHIAEDIAPSLTRLWPWCMMNERLRDTLMNLLVTFTNDCPKAWAAMCSCTGARSLVGELCALAGREAARPRPAALPRALTALAHCAPHHHCRAIMLKNDILSCICKLRARGASVEGGAGAAWARLCAAAGAHADGAAALLALLGAPALRPAPVALLPALAHAAHHHRQAFLQSPDLLDFLSSFLLTGNTKEVVLAARAVWALAANNHRAKLVCRSAGLVSALAAARRRLQAARAGDAARALELLTYTHTILQAT</sequence>
<feature type="non-terminal residue" evidence="1">
    <location>
        <position position="647"/>
    </location>
</feature>
<dbReference type="PANTHER" id="PTHR31691">
    <property type="entry name" value="ROTATIN"/>
    <property type="match status" value="1"/>
</dbReference>
<reference evidence="1" key="1">
    <citation type="submission" date="2021-12" db="EMBL/GenBank/DDBJ databases">
        <authorList>
            <person name="Martin H S."/>
        </authorList>
    </citation>
    <scope>NUCLEOTIDE SEQUENCE</scope>
</reference>
<evidence type="ECO:0008006" key="3">
    <source>
        <dbReference type="Google" id="ProtNLM"/>
    </source>
</evidence>
<dbReference type="OrthoDB" id="428850at2759"/>
<evidence type="ECO:0000313" key="1">
    <source>
        <dbReference type="EMBL" id="CAH0720927.1"/>
    </source>
</evidence>
<keyword evidence="2" id="KW-1185">Reference proteome</keyword>
<dbReference type="InterPro" id="IPR016024">
    <property type="entry name" value="ARM-type_fold"/>
</dbReference>
<dbReference type="Proteomes" id="UP000838878">
    <property type="component" value="Chromosome 2"/>
</dbReference>
<dbReference type="PANTHER" id="PTHR31691:SF1">
    <property type="entry name" value="ROTATIN"/>
    <property type="match status" value="1"/>
</dbReference>
<dbReference type="GO" id="GO:0007099">
    <property type="term" value="P:centriole replication"/>
    <property type="evidence" value="ECO:0007669"/>
    <property type="project" value="TreeGrafter"/>
</dbReference>
<evidence type="ECO:0000313" key="2">
    <source>
        <dbReference type="Proteomes" id="UP000838878"/>
    </source>
</evidence>
<accession>A0A8J9VXJ0</accession>
<organism evidence="1 2">
    <name type="scientific">Brenthis ino</name>
    <name type="common">lesser marbled fritillary</name>
    <dbReference type="NCBI Taxonomy" id="405034"/>
    <lineage>
        <taxon>Eukaryota</taxon>
        <taxon>Metazoa</taxon>
        <taxon>Ecdysozoa</taxon>
        <taxon>Arthropoda</taxon>
        <taxon>Hexapoda</taxon>
        <taxon>Insecta</taxon>
        <taxon>Pterygota</taxon>
        <taxon>Neoptera</taxon>
        <taxon>Endopterygota</taxon>
        <taxon>Lepidoptera</taxon>
        <taxon>Glossata</taxon>
        <taxon>Ditrysia</taxon>
        <taxon>Papilionoidea</taxon>
        <taxon>Nymphalidae</taxon>
        <taxon>Heliconiinae</taxon>
        <taxon>Argynnini</taxon>
        <taxon>Brenthis</taxon>
    </lineage>
</organism>
<dbReference type="InterPro" id="IPR030791">
    <property type="entry name" value="Rotatin"/>
</dbReference>